<keyword evidence="2" id="KW-0732">Signal</keyword>
<organism evidence="3 4">
    <name type="scientific">Penicillium chermesinum</name>
    <dbReference type="NCBI Taxonomy" id="63820"/>
    <lineage>
        <taxon>Eukaryota</taxon>
        <taxon>Fungi</taxon>
        <taxon>Dikarya</taxon>
        <taxon>Ascomycota</taxon>
        <taxon>Pezizomycotina</taxon>
        <taxon>Eurotiomycetes</taxon>
        <taxon>Eurotiomycetidae</taxon>
        <taxon>Eurotiales</taxon>
        <taxon>Aspergillaceae</taxon>
        <taxon>Penicillium</taxon>
    </lineage>
</organism>
<keyword evidence="4" id="KW-1185">Reference proteome</keyword>
<reference evidence="3" key="1">
    <citation type="submission" date="2022-11" db="EMBL/GenBank/DDBJ databases">
        <authorList>
            <person name="Petersen C."/>
        </authorList>
    </citation>
    <scope>NUCLEOTIDE SEQUENCE</scope>
    <source>
        <strain evidence="3">IBT 19713</strain>
    </source>
</reference>
<dbReference type="Proteomes" id="UP001150941">
    <property type="component" value="Unassembled WGS sequence"/>
</dbReference>
<feature type="region of interest" description="Disordered" evidence="1">
    <location>
        <begin position="185"/>
        <end position="209"/>
    </location>
</feature>
<proteinExistence type="predicted"/>
<accession>A0A9W9TT58</accession>
<gene>
    <name evidence="3" type="ORF">N7468_004402</name>
</gene>
<sequence>MHFSYASAFLALSSVSVTYAAPFEAAKRQDYSVVNVDGESTTAPTVETVTQTISSIVTEPGSVSTIGPQTITVTATPSSVPYSSGASSSTPVWHFPPPPRRVFLPSSEWLHSPCSSAAAVTTATPSSSVSLIARRWGWSSVSTPAYSATSTVTPTASASLYARGVSSSAPASSTRYAVRRAYGTPASSITGSATPASSWSVTPTFAPLH</sequence>
<dbReference type="GeneID" id="83201002"/>
<dbReference type="EMBL" id="JAPQKS010000003">
    <property type="protein sequence ID" value="KAJ5239783.1"/>
    <property type="molecule type" value="Genomic_DNA"/>
</dbReference>
<name>A0A9W9TT58_9EURO</name>
<evidence type="ECO:0000256" key="2">
    <source>
        <dbReference type="SAM" id="SignalP"/>
    </source>
</evidence>
<evidence type="ECO:0000313" key="4">
    <source>
        <dbReference type="Proteomes" id="UP001150941"/>
    </source>
</evidence>
<protein>
    <submittedName>
        <fullName evidence="3">Uncharacterized protein</fullName>
    </submittedName>
</protein>
<dbReference type="RefSeq" id="XP_058332702.1">
    <property type="nucleotide sequence ID" value="XM_058473699.1"/>
</dbReference>
<evidence type="ECO:0000256" key="1">
    <source>
        <dbReference type="SAM" id="MobiDB-lite"/>
    </source>
</evidence>
<reference evidence="3" key="2">
    <citation type="journal article" date="2023" name="IMA Fungus">
        <title>Comparative genomic study of the Penicillium genus elucidates a diverse pangenome and 15 lateral gene transfer events.</title>
        <authorList>
            <person name="Petersen C."/>
            <person name="Sorensen T."/>
            <person name="Nielsen M.R."/>
            <person name="Sondergaard T.E."/>
            <person name="Sorensen J.L."/>
            <person name="Fitzpatrick D.A."/>
            <person name="Frisvad J.C."/>
            <person name="Nielsen K.L."/>
        </authorList>
    </citation>
    <scope>NUCLEOTIDE SEQUENCE</scope>
    <source>
        <strain evidence="3">IBT 19713</strain>
    </source>
</reference>
<dbReference type="AlphaFoldDB" id="A0A9W9TT58"/>
<feature type="chain" id="PRO_5040888993" evidence="2">
    <location>
        <begin position="21"/>
        <end position="209"/>
    </location>
</feature>
<feature type="signal peptide" evidence="2">
    <location>
        <begin position="1"/>
        <end position="20"/>
    </location>
</feature>
<feature type="compositionally biased region" description="Polar residues" evidence="1">
    <location>
        <begin position="185"/>
        <end position="203"/>
    </location>
</feature>
<comment type="caution">
    <text evidence="3">The sequence shown here is derived from an EMBL/GenBank/DDBJ whole genome shotgun (WGS) entry which is preliminary data.</text>
</comment>
<evidence type="ECO:0000313" key="3">
    <source>
        <dbReference type="EMBL" id="KAJ5239783.1"/>
    </source>
</evidence>